<sequence length="342" mass="38865">MSTDTTSEHEYDLQPFKYRPLDSPDAIRIVTLEKGASCDAIVCQLIQSERTADFEALSYEWGSPSNNDPMILVDGRALKVRTNLHEALLHLRLTDVDRYLWIDAICIDQANIPERNHQVSLMSRTYSSAQRVVVWLGPTRDSSDFAMDALTDSTKLKQDIASFDDSQYAAVLALLERSYWRRVWIQQELYLAREAVFHCGSRVISESAFVDSFSAVVPYRDGLMRPDPAAYVMMRHRKRDPTKNTLRGWLYVCLEQKLQCTEPRDIIYGMLGMSNDCQNGEISPDYEKPLSEVFLEAIAICKAATYSSGYSVVDFARDLANRLGISVDERMGRRICKAVALT</sequence>
<proteinExistence type="predicted"/>
<keyword evidence="3" id="KW-1185">Reference proteome</keyword>
<dbReference type="Pfam" id="PF06985">
    <property type="entry name" value="HET"/>
    <property type="match status" value="1"/>
</dbReference>
<dbReference type="OrthoDB" id="5386682at2759"/>
<feature type="domain" description="Heterokaryon incompatibility" evidence="1">
    <location>
        <begin position="54"/>
        <end position="188"/>
    </location>
</feature>
<evidence type="ECO:0000313" key="2">
    <source>
        <dbReference type="EMBL" id="KAF2117018.1"/>
    </source>
</evidence>
<dbReference type="InterPro" id="IPR010730">
    <property type="entry name" value="HET"/>
</dbReference>
<dbReference type="Proteomes" id="UP000799770">
    <property type="component" value="Unassembled WGS sequence"/>
</dbReference>
<protein>
    <submittedName>
        <fullName evidence="2">Heterokaryon incompatibility protein-domain-containing protein</fullName>
    </submittedName>
</protein>
<dbReference type="InterPro" id="IPR052895">
    <property type="entry name" value="HetReg/Transcr_Mod"/>
</dbReference>
<reference evidence="2" key="1">
    <citation type="journal article" date="2020" name="Stud. Mycol.">
        <title>101 Dothideomycetes genomes: a test case for predicting lifestyles and emergence of pathogens.</title>
        <authorList>
            <person name="Haridas S."/>
            <person name="Albert R."/>
            <person name="Binder M."/>
            <person name="Bloem J."/>
            <person name="Labutti K."/>
            <person name="Salamov A."/>
            <person name="Andreopoulos B."/>
            <person name="Baker S."/>
            <person name="Barry K."/>
            <person name="Bills G."/>
            <person name="Bluhm B."/>
            <person name="Cannon C."/>
            <person name="Castanera R."/>
            <person name="Culley D."/>
            <person name="Daum C."/>
            <person name="Ezra D."/>
            <person name="Gonzalez J."/>
            <person name="Henrissat B."/>
            <person name="Kuo A."/>
            <person name="Liang C."/>
            <person name="Lipzen A."/>
            <person name="Lutzoni F."/>
            <person name="Magnuson J."/>
            <person name="Mondo S."/>
            <person name="Nolan M."/>
            <person name="Ohm R."/>
            <person name="Pangilinan J."/>
            <person name="Park H.-J."/>
            <person name="Ramirez L."/>
            <person name="Alfaro M."/>
            <person name="Sun H."/>
            <person name="Tritt A."/>
            <person name="Yoshinaga Y."/>
            <person name="Zwiers L.-H."/>
            <person name="Turgeon B."/>
            <person name="Goodwin S."/>
            <person name="Spatafora J."/>
            <person name="Crous P."/>
            <person name="Grigoriev I."/>
        </authorList>
    </citation>
    <scope>NUCLEOTIDE SEQUENCE</scope>
    <source>
        <strain evidence="2">CBS 627.86</strain>
    </source>
</reference>
<dbReference type="EMBL" id="ML977319">
    <property type="protein sequence ID" value="KAF2117018.1"/>
    <property type="molecule type" value="Genomic_DNA"/>
</dbReference>
<evidence type="ECO:0000313" key="3">
    <source>
        <dbReference type="Proteomes" id="UP000799770"/>
    </source>
</evidence>
<accession>A0A6A5ZF93</accession>
<gene>
    <name evidence="2" type="ORF">BDV96DRAFT_571421</name>
</gene>
<dbReference type="PANTHER" id="PTHR24148">
    <property type="entry name" value="ANKYRIN REPEAT DOMAIN-CONTAINING PROTEIN 39 HOMOLOG-RELATED"/>
    <property type="match status" value="1"/>
</dbReference>
<dbReference type="PANTHER" id="PTHR24148:SF77">
    <property type="entry name" value="HETEROKARYON INCOMPATIBILITY DOMAIN-CONTAINING PROTEIN"/>
    <property type="match status" value="1"/>
</dbReference>
<evidence type="ECO:0000259" key="1">
    <source>
        <dbReference type="Pfam" id="PF06985"/>
    </source>
</evidence>
<name>A0A6A5ZF93_9PLEO</name>
<dbReference type="AlphaFoldDB" id="A0A6A5ZF93"/>
<organism evidence="2 3">
    <name type="scientific">Lophiotrema nucula</name>
    <dbReference type="NCBI Taxonomy" id="690887"/>
    <lineage>
        <taxon>Eukaryota</taxon>
        <taxon>Fungi</taxon>
        <taxon>Dikarya</taxon>
        <taxon>Ascomycota</taxon>
        <taxon>Pezizomycotina</taxon>
        <taxon>Dothideomycetes</taxon>
        <taxon>Pleosporomycetidae</taxon>
        <taxon>Pleosporales</taxon>
        <taxon>Lophiotremataceae</taxon>
        <taxon>Lophiotrema</taxon>
    </lineage>
</organism>